<gene>
    <name evidence="1" type="ORF">ACJDU8_23700</name>
</gene>
<reference evidence="1 2" key="1">
    <citation type="submission" date="2024-11" db="EMBL/GenBank/DDBJ databases">
        <authorList>
            <person name="Heng Y.C."/>
            <person name="Lim A.C.H."/>
            <person name="Lee J.K.Y."/>
            <person name="Kittelmann S."/>
        </authorList>
    </citation>
    <scope>NUCLEOTIDE SEQUENCE [LARGE SCALE GENOMIC DNA]</scope>
    <source>
        <strain evidence="1 2">WILCCON 0269</strain>
    </source>
</reference>
<name>A0ABW8SR50_9CLOT</name>
<keyword evidence="2" id="KW-1185">Reference proteome</keyword>
<evidence type="ECO:0000313" key="1">
    <source>
        <dbReference type="EMBL" id="MFL0198535.1"/>
    </source>
</evidence>
<evidence type="ECO:0000313" key="2">
    <source>
        <dbReference type="Proteomes" id="UP001623660"/>
    </source>
</evidence>
<comment type="caution">
    <text evidence="1">The sequence shown here is derived from an EMBL/GenBank/DDBJ whole genome shotgun (WGS) entry which is preliminary data.</text>
</comment>
<dbReference type="Proteomes" id="UP001623660">
    <property type="component" value="Unassembled WGS sequence"/>
</dbReference>
<organism evidence="1 2">
    <name type="scientific">Candidatus Clostridium eludens</name>
    <dbReference type="NCBI Taxonomy" id="3381663"/>
    <lineage>
        <taxon>Bacteria</taxon>
        <taxon>Bacillati</taxon>
        <taxon>Bacillota</taxon>
        <taxon>Clostridia</taxon>
        <taxon>Eubacteriales</taxon>
        <taxon>Clostridiaceae</taxon>
        <taxon>Clostridium</taxon>
    </lineage>
</organism>
<sequence length="49" mass="5873">MSKEKSFIFTKEFDKAVSDVRKKDYSEIQENLKKLAEKSLEFLKETKRT</sequence>
<dbReference type="RefSeq" id="WP_406794644.1">
    <property type="nucleotide sequence ID" value="NZ_JBJHZX010000066.1"/>
</dbReference>
<accession>A0ABW8SR50</accession>
<protein>
    <submittedName>
        <fullName evidence="1">Uncharacterized protein</fullName>
    </submittedName>
</protein>
<proteinExistence type="predicted"/>
<dbReference type="EMBL" id="JBJHZX010000066">
    <property type="protein sequence ID" value="MFL0198535.1"/>
    <property type="molecule type" value="Genomic_DNA"/>
</dbReference>